<dbReference type="PANTHER" id="PTHR30466">
    <property type="entry name" value="FLAVIN REDUCTASE"/>
    <property type="match status" value="1"/>
</dbReference>
<dbReference type="RefSeq" id="WP_058888195.1">
    <property type="nucleotide sequence ID" value="NZ_BAAAKT010000004.1"/>
</dbReference>
<dbReference type="EMBL" id="LQBM01000002">
    <property type="protein sequence ID" value="KUG59855.1"/>
    <property type="molecule type" value="Genomic_DNA"/>
</dbReference>
<keyword evidence="6" id="KW-1185">Reference proteome</keyword>
<comment type="caution">
    <text evidence="4">The sequence shown here is derived from an EMBL/GenBank/DDBJ whole genome shotgun (WGS) entry which is preliminary data.</text>
</comment>
<dbReference type="EMBL" id="JACJIH010000001">
    <property type="protein sequence ID" value="MBA8921794.1"/>
    <property type="molecule type" value="Genomic_DNA"/>
</dbReference>
<dbReference type="GO" id="GO:0042602">
    <property type="term" value="F:riboflavin reductase (NADPH) activity"/>
    <property type="evidence" value="ECO:0007669"/>
    <property type="project" value="TreeGrafter"/>
</dbReference>
<evidence type="ECO:0000256" key="2">
    <source>
        <dbReference type="ARBA" id="ARBA00023002"/>
    </source>
</evidence>
<dbReference type="AlphaFoldDB" id="A0A0W8III3"/>
<gene>
    <name evidence="4" type="ORF">AVL63_12410</name>
    <name evidence="5" type="ORF">HNR24_001727</name>
</gene>
<dbReference type="Pfam" id="PF01613">
    <property type="entry name" value="Flavin_Reduct"/>
    <property type="match status" value="1"/>
</dbReference>
<evidence type="ECO:0000313" key="4">
    <source>
        <dbReference type="EMBL" id="KUG59855.1"/>
    </source>
</evidence>
<name>A0A0W8III3_9MICC</name>
<evidence type="ECO:0000313" key="5">
    <source>
        <dbReference type="EMBL" id="MBA8921794.1"/>
    </source>
</evidence>
<dbReference type="Proteomes" id="UP000546252">
    <property type="component" value="Unassembled WGS sequence"/>
</dbReference>
<keyword evidence="2" id="KW-0560">Oxidoreductase</keyword>
<protein>
    <submittedName>
        <fullName evidence="4 5">Oxidoreductase</fullName>
    </submittedName>
</protein>
<dbReference type="SUPFAM" id="SSF50475">
    <property type="entry name" value="FMN-binding split barrel"/>
    <property type="match status" value="1"/>
</dbReference>
<dbReference type="InterPro" id="IPR050268">
    <property type="entry name" value="NADH-dep_flavin_reductase"/>
</dbReference>
<comment type="similarity">
    <text evidence="1">Belongs to the non-flavoprotein flavin reductase family.</text>
</comment>
<dbReference type="InterPro" id="IPR002563">
    <property type="entry name" value="Flavin_Rdtase-like_dom"/>
</dbReference>
<organism evidence="4 6">
    <name type="scientific">Nesterenkonia jeotgali</name>
    <dbReference type="NCBI Taxonomy" id="317018"/>
    <lineage>
        <taxon>Bacteria</taxon>
        <taxon>Bacillati</taxon>
        <taxon>Actinomycetota</taxon>
        <taxon>Actinomycetes</taxon>
        <taxon>Micrococcales</taxon>
        <taxon>Micrococcaceae</taxon>
        <taxon>Nesterenkonia</taxon>
    </lineage>
</organism>
<dbReference type="InterPro" id="IPR012349">
    <property type="entry name" value="Split_barrel_FMN-bd"/>
</dbReference>
<dbReference type="SMART" id="SM00903">
    <property type="entry name" value="Flavin_Reduct"/>
    <property type="match status" value="1"/>
</dbReference>
<evidence type="ECO:0000313" key="6">
    <source>
        <dbReference type="Proteomes" id="UP000054023"/>
    </source>
</evidence>
<dbReference type="GO" id="GO:0010181">
    <property type="term" value="F:FMN binding"/>
    <property type="evidence" value="ECO:0007669"/>
    <property type="project" value="InterPro"/>
</dbReference>
<reference evidence="4" key="2">
    <citation type="submission" date="2015-12" db="EMBL/GenBank/DDBJ databases">
        <authorList>
            <person name="Shamseldin A."/>
            <person name="Moawad H."/>
            <person name="Abd El-Rahim W.M."/>
            <person name="Sadowsky M.J."/>
        </authorList>
    </citation>
    <scope>NUCLEOTIDE SEQUENCE [LARGE SCALE GENOMIC DNA]</scope>
    <source>
        <strain evidence="4">CD08_7</strain>
    </source>
</reference>
<evidence type="ECO:0000313" key="7">
    <source>
        <dbReference type="Proteomes" id="UP000546252"/>
    </source>
</evidence>
<dbReference type="STRING" id="317018.AVL63_12410"/>
<accession>A0A0W8III3</accession>
<reference evidence="5 7" key="3">
    <citation type="submission" date="2020-08" db="EMBL/GenBank/DDBJ databases">
        <title>Sequencing the genomes of 1000 actinobacteria strains.</title>
        <authorList>
            <person name="Klenk H.-P."/>
        </authorList>
    </citation>
    <scope>NUCLEOTIDE SEQUENCE [LARGE SCALE GENOMIC DNA]</scope>
    <source>
        <strain evidence="5 7">DSM 19081</strain>
    </source>
</reference>
<evidence type="ECO:0000256" key="1">
    <source>
        <dbReference type="ARBA" id="ARBA00008898"/>
    </source>
</evidence>
<feature type="domain" description="Flavin reductase like" evidence="3">
    <location>
        <begin position="26"/>
        <end position="171"/>
    </location>
</feature>
<sequence length="176" mass="18889">MSVPARTLENPTAASRVDSFALRHALAQFPQGIVAVGAEVDGAPEAIIASTFTVGVSLDPPLVTLAVQHNSSTWPKLERSGGELGISVLGRDQNGLCRQIASKDRANRFTGVDYQLQGSALLLDGVPMWLRTRIYNQVRAGDHDIVVLEILDLGFTEGAAGLVFHQHEFKTLTSLS</sequence>
<evidence type="ECO:0000259" key="3">
    <source>
        <dbReference type="SMART" id="SM00903"/>
    </source>
</evidence>
<dbReference type="Gene3D" id="2.30.110.10">
    <property type="entry name" value="Electron Transport, Fmn-binding Protein, Chain A"/>
    <property type="match status" value="1"/>
</dbReference>
<proteinExistence type="inferred from homology"/>
<dbReference type="PANTHER" id="PTHR30466:SF11">
    <property type="entry name" value="FLAVIN-DEPENDENT MONOOXYGENASE, REDUCTASE SUBUNIT HSAB"/>
    <property type="match status" value="1"/>
</dbReference>
<dbReference type="Proteomes" id="UP000054023">
    <property type="component" value="Unassembled WGS sequence"/>
</dbReference>
<dbReference type="OrthoDB" id="9792858at2"/>
<reference evidence="6" key="1">
    <citation type="submission" date="2015-12" db="EMBL/GenBank/DDBJ databases">
        <authorList>
            <person name="Nair G.R."/>
            <person name="Kaur G."/>
            <person name="Mayilraj S."/>
        </authorList>
    </citation>
    <scope>NUCLEOTIDE SEQUENCE [LARGE SCALE GENOMIC DNA]</scope>
    <source>
        <strain evidence="6">CD08_7</strain>
    </source>
</reference>